<dbReference type="CDD" id="cd05233">
    <property type="entry name" value="SDR_c"/>
    <property type="match status" value="1"/>
</dbReference>
<dbReference type="EMBL" id="FMUX01000005">
    <property type="protein sequence ID" value="SCY22600.1"/>
    <property type="molecule type" value="Genomic_DNA"/>
</dbReference>
<dbReference type="Proteomes" id="UP000198870">
    <property type="component" value="Unassembled WGS sequence"/>
</dbReference>
<dbReference type="PRINTS" id="PR00080">
    <property type="entry name" value="SDRFAMILY"/>
</dbReference>
<proteinExistence type="inferred from homology"/>
<dbReference type="PANTHER" id="PTHR44196">
    <property type="entry name" value="DEHYDROGENASE/REDUCTASE SDR FAMILY MEMBER 7B"/>
    <property type="match status" value="1"/>
</dbReference>
<dbReference type="OrthoDB" id="658698at2"/>
<dbReference type="Pfam" id="PF00106">
    <property type="entry name" value="adh_short"/>
    <property type="match status" value="1"/>
</dbReference>
<dbReference type="InterPro" id="IPR036291">
    <property type="entry name" value="NAD(P)-bd_dom_sf"/>
</dbReference>
<evidence type="ECO:0000313" key="5">
    <source>
        <dbReference type="Proteomes" id="UP000198870"/>
    </source>
</evidence>
<dbReference type="AlphaFoldDB" id="A0A1G5E7C5"/>
<evidence type="ECO:0000256" key="1">
    <source>
        <dbReference type="ARBA" id="ARBA00006484"/>
    </source>
</evidence>
<dbReference type="FunFam" id="3.40.50.720:FF:000084">
    <property type="entry name" value="Short-chain dehydrogenase reductase"/>
    <property type="match status" value="1"/>
</dbReference>
<reference evidence="4 5" key="1">
    <citation type="submission" date="2016-10" db="EMBL/GenBank/DDBJ databases">
        <authorList>
            <person name="de Groot N.N."/>
        </authorList>
    </citation>
    <scope>NUCLEOTIDE SEQUENCE [LARGE SCALE GENOMIC DNA]</scope>
    <source>
        <strain evidence="4 5">AA1</strain>
    </source>
</reference>
<dbReference type="GO" id="GO:0016491">
    <property type="term" value="F:oxidoreductase activity"/>
    <property type="evidence" value="ECO:0007669"/>
    <property type="project" value="UniProtKB-KW"/>
</dbReference>
<dbReference type="PANTHER" id="PTHR44196:SF1">
    <property type="entry name" value="DEHYDROGENASE_REDUCTASE SDR FAMILY MEMBER 7B"/>
    <property type="match status" value="1"/>
</dbReference>
<accession>A0A1G5E7C5</accession>
<comment type="similarity">
    <text evidence="1 3">Belongs to the short-chain dehydrogenases/reductases (SDR) family.</text>
</comment>
<dbReference type="PRINTS" id="PR00081">
    <property type="entry name" value="GDHRDH"/>
</dbReference>
<dbReference type="STRING" id="419481.SAMN05216233_105202"/>
<gene>
    <name evidence="4" type="ORF">SAMN05216233_105202</name>
</gene>
<dbReference type="InterPro" id="IPR002347">
    <property type="entry name" value="SDR_fam"/>
</dbReference>
<dbReference type="Gene3D" id="3.40.50.720">
    <property type="entry name" value="NAD(P)-binding Rossmann-like Domain"/>
    <property type="match status" value="1"/>
</dbReference>
<dbReference type="RefSeq" id="WP_092210362.1">
    <property type="nucleotide sequence ID" value="NZ_FMUX01000005.1"/>
</dbReference>
<dbReference type="NCBIfam" id="NF004196">
    <property type="entry name" value="PRK05650.1"/>
    <property type="match status" value="1"/>
</dbReference>
<sequence>MSEKKRIVITGGGSGLGRALALVYARKGWRVCVADMDARTVEETGRMIGDAGGEGLTRLCDVTAEGAFEELARTVKDQWGGLDVLVNNAGVGAAGTLDAIPEDRWEWIMDVNLKAVIQGCRHFIPFMEAQGSGHIVNVASSAGIVSFPEMSSYNVTKAGVISLSETLFSELAPQGIGVTVAAPTFFKTNLMERFHSTDEQQRKVAEGLFAKTKYTAEDVAREIEKAVRKKKLYVIPQWDGKIMWWMKRLSPELFHRGMAVFTKKRGFERMFARA</sequence>
<organism evidence="4 5">
    <name type="scientific">Desulfoluna spongiiphila</name>
    <dbReference type="NCBI Taxonomy" id="419481"/>
    <lineage>
        <taxon>Bacteria</taxon>
        <taxon>Pseudomonadati</taxon>
        <taxon>Thermodesulfobacteriota</taxon>
        <taxon>Desulfobacteria</taxon>
        <taxon>Desulfobacterales</taxon>
        <taxon>Desulfolunaceae</taxon>
        <taxon>Desulfoluna</taxon>
    </lineage>
</organism>
<dbReference type="GO" id="GO:0016020">
    <property type="term" value="C:membrane"/>
    <property type="evidence" value="ECO:0007669"/>
    <property type="project" value="TreeGrafter"/>
</dbReference>
<name>A0A1G5E7C5_9BACT</name>
<evidence type="ECO:0000256" key="2">
    <source>
        <dbReference type="ARBA" id="ARBA00023002"/>
    </source>
</evidence>
<keyword evidence="5" id="KW-1185">Reference proteome</keyword>
<evidence type="ECO:0000313" key="4">
    <source>
        <dbReference type="EMBL" id="SCY22600.1"/>
    </source>
</evidence>
<dbReference type="SUPFAM" id="SSF51735">
    <property type="entry name" value="NAD(P)-binding Rossmann-fold domains"/>
    <property type="match status" value="1"/>
</dbReference>
<keyword evidence="2" id="KW-0560">Oxidoreductase</keyword>
<evidence type="ECO:0000256" key="3">
    <source>
        <dbReference type="RuleBase" id="RU000363"/>
    </source>
</evidence>
<protein>
    <submittedName>
        <fullName evidence="4">Short-chain dehydrogenase</fullName>
    </submittedName>
</protein>